<evidence type="ECO:0000313" key="1">
    <source>
        <dbReference type="EMBL" id="GBM15696.1"/>
    </source>
</evidence>
<comment type="caution">
    <text evidence="1">The sequence shown here is derived from an EMBL/GenBank/DDBJ whole genome shotgun (WGS) entry which is preliminary data.</text>
</comment>
<dbReference type="Proteomes" id="UP000499080">
    <property type="component" value="Unassembled WGS sequence"/>
</dbReference>
<evidence type="ECO:0008006" key="3">
    <source>
        <dbReference type="Google" id="ProtNLM"/>
    </source>
</evidence>
<keyword evidence="2" id="KW-1185">Reference proteome</keyword>
<proteinExistence type="predicted"/>
<sequence length="190" mass="22401">MEAYIYHAKHGHQLPTFLGRELEFNNLDTHVETWQHPATVHVKDNLQLQLLILHPGHLHGRVQAEQPEWQLRRDDNEAKGIFTHKIFRIVKTTRCIDNLYMSQIVSNHDLCPYYLKRFNLRNCNCRCGEDTQDDILHYIYNCPMFSHIRSLIRHDTPITKIISHQGLAAEAKGILRELFQHQEEIFEAAD</sequence>
<dbReference type="OrthoDB" id="6775274at2759"/>
<dbReference type="AlphaFoldDB" id="A0A4Y2DI42"/>
<name>A0A4Y2DI42_ARAVE</name>
<dbReference type="EMBL" id="BGPR01000363">
    <property type="protein sequence ID" value="GBM15696.1"/>
    <property type="molecule type" value="Genomic_DNA"/>
</dbReference>
<organism evidence="1 2">
    <name type="scientific">Araneus ventricosus</name>
    <name type="common">Orbweaver spider</name>
    <name type="synonym">Epeira ventricosa</name>
    <dbReference type="NCBI Taxonomy" id="182803"/>
    <lineage>
        <taxon>Eukaryota</taxon>
        <taxon>Metazoa</taxon>
        <taxon>Ecdysozoa</taxon>
        <taxon>Arthropoda</taxon>
        <taxon>Chelicerata</taxon>
        <taxon>Arachnida</taxon>
        <taxon>Araneae</taxon>
        <taxon>Araneomorphae</taxon>
        <taxon>Entelegynae</taxon>
        <taxon>Araneoidea</taxon>
        <taxon>Araneidae</taxon>
        <taxon>Araneus</taxon>
    </lineage>
</organism>
<reference evidence="1 2" key="1">
    <citation type="journal article" date="2019" name="Sci. Rep.">
        <title>Orb-weaving spider Araneus ventricosus genome elucidates the spidroin gene catalogue.</title>
        <authorList>
            <person name="Kono N."/>
            <person name="Nakamura H."/>
            <person name="Ohtoshi R."/>
            <person name="Moran D.A.P."/>
            <person name="Shinohara A."/>
            <person name="Yoshida Y."/>
            <person name="Fujiwara M."/>
            <person name="Mori M."/>
            <person name="Tomita M."/>
            <person name="Arakawa K."/>
        </authorList>
    </citation>
    <scope>NUCLEOTIDE SEQUENCE [LARGE SCALE GENOMIC DNA]</scope>
</reference>
<evidence type="ECO:0000313" key="2">
    <source>
        <dbReference type="Proteomes" id="UP000499080"/>
    </source>
</evidence>
<gene>
    <name evidence="1" type="ORF">AVEN_262870_1</name>
</gene>
<accession>A0A4Y2DI42</accession>
<protein>
    <recommendedName>
        <fullName evidence="3">Reverse transcriptase zinc-binding domain-containing protein</fullName>
    </recommendedName>
</protein>